<keyword evidence="2" id="KW-1133">Transmembrane helix</keyword>
<dbReference type="PANTHER" id="PTHR24260:SF136">
    <property type="entry name" value="GH08193P-RELATED"/>
    <property type="match status" value="1"/>
</dbReference>
<evidence type="ECO:0000256" key="1">
    <source>
        <dbReference type="SAM" id="MobiDB-lite"/>
    </source>
</evidence>
<organism evidence="4 5">
    <name type="scientific">Leptosia nina</name>
    <dbReference type="NCBI Taxonomy" id="320188"/>
    <lineage>
        <taxon>Eukaryota</taxon>
        <taxon>Metazoa</taxon>
        <taxon>Ecdysozoa</taxon>
        <taxon>Arthropoda</taxon>
        <taxon>Hexapoda</taxon>
        <taxon>Insecta</taxon>
        <taxon>Pterygota</taxon>
        <taxon>Neoptera</taxon>
        <taxon>Endopterygota</taxon>
        <taxon>Lepidoptera</taxon>
        <taxon>Glossata</taxon>
        <taxon>Ditrysia</taxon>
        <taxon>Papilionoidea</taxon>
        <taxon>Pieridae</taxon>
        <taxon>Pierinae</taxon>
        <taxon>Leptosia</taxon>
    </lineage>
</organism>
<feature type="region of interest" description="Disordered" evidence="1">
    <location>
        <begin position="1"/>
        <end position="26"/>
    </location>
</feature>
<dbReference type="InterPro" id="IPR043504">
    <property type="entry name" value="Peptidase_S1_PA_chymotrypsin"/>
</dbReference>
<feature type="transmembrane region" description="Helical" evidence="2">
    <location>
        <begin position="328"/>
        <end position="354"/>
    </location>
</feature>
<reference evidence="4 5" key="1">
    <citation type="submission" date="2023-11" db="EMBL/GenBank/DDBJ databases">
        <authorList>
            <person name="Okamura Y."/>
        </authorList>
    </citation>
    <scope>NUCLEOTIDE SEQUENCE [LARGE SCALE GENOMIC DNA]</scope>
</reference>
<dbReference type="InterPro" id="IPR001254">
    <property type="entry name" value="Trypsin_dom"/>
</dbReference>
<dbReference type="SUPFAM" id="SSF50494">
    <property type="entry name" value="Trypsin-like serine proteases"/>
    <property type="match status" value="1"/>
</dbReference>
<dbReference type="PROSITE" id="PS50240">
    <property type="entry name" value="TRYPSIN_DOM"/>
    <property type="match status" value="1"/>
</dbReference>
<dbReference type="Gene3D" id="2.40.10.10">
    <property type="entry name" value="Trypsin-like serine proteases"/>
    <property type="match status" value="1"/>
</dbReference>
<dbReference type="GO" id="GO:0006508">
    <property type="term" value="P:proteolysis"/>
    <property type="evidence" value="ECO:0007669"/>
    <property type="project" value="InterPro"/>
</dbReference>
<dbReference type="Proteomes" id="UP001497472">
    <property type="component" value="Unassembled WGS sequence"/>
</dbReference>
<keyword evidence="2" id="KW-0812">Transmembrane</keyword>
<dbReference type="InterPro" id="IPR051333">
    <property type="entry name" value="CLIP_Serine_Protease"/>
</dbReference>
<evidence type="ECO:0000313" key="5">
    <source>
        <dbReference type="Proteomes" id="UP001497472"/>
    </source>
</evidence>
<evidence type="ECO:0000259" key="3">
    <source>
        <dbReference type="PROSITE" id="PS50240"/>
    </source>
</evidence>
<proteinExistence type="predicted"/>
<accession>A0AAV1JF46</accession>
<sequence length="369" mass="40132">MTNKRDGPTAASERNHSTTTHGAEEIQYSTTSTMASLKTKAQNVQCTWEPSQKTESLTHYYYTKSKPTMLTTTTEFYSKTVNKETKIKDDVITLTSIDDGYIEDDRKSFVVALVKVKPPLNIIFGCTLSVVNSYWTITAASCIESVEEVDSLDSFIIMEGFGEESHGNLHTISDINIHPIYQGNNKSYDIAAIKSEDGMNVLKTATLPSSLDYLLINFGEDLSILGFGKFRSIDKNPKLRQVRSVAVNVVPLQQCDPGDENWSLRHLSGGETVSRAGCDVIGRPICAVPKKGGACNYCAGTPLLRKHVILAIMSDNKHCGLACESNSYVNLVGLLACSLVMAALVAGTLTVSIFQFITAAAGNDTSTDI</sequence>
<dbReference type="GO" id="GO:0004252">
    <property type="term" value="F:serine-type endopeptidase activity"/>
    <property type="evidence" value="ECO:0007669"/>
    <property type="project" value="InterPro"/>
</dbReference>
<feature type="domain" description="Peptidase S1" evidence="3">
    <location>
        <begin position="97"/>
        <end position="362"/>
    </location>
</feature>
<dbReference type="SMART" id="SM00020">
    <property type="entry name" value="Tryp_SPc"/>
    <property type="match status" value="1"/>
</dbReference>
<evidence type="ECO:0000256" key="2">
    <source>
        <dbReference type="SAM" id="Phobius"/>
    </source>
</evidence>
<dbReference type="AlphaFoldDB" id="A0AAV1JF46"/>
<name>A0AAV1JF46_9NEOP</name>
<evidence type="ECO:0000313" key="4">
    <source>
        <dbReference type="EMBL" id="CAK1547983.1"/>
    </source>
</evidence>
<comment type="caution">
    <text evidence="4">The sequence shown here is derived from an EMBL/GenBank/DDBJ whole genome shotgun (WGS) entry which is preliminary data.</text>
</comment>
<keyword evidence="2" id="KW-0472">Membrane</keyword>
<dbReference type="InterPro" id="IPR009003">
    <property type="entry name" value="Peptidase_S1_PA"/>
</dbReference>
<dbReference type="EMBL" id="CAVLEF010000010">
    <property type="protein sequence ID" value="CAK1547983.1"/>
    <property type="molecule type" value="Genomic_DNA"/>
</dbReference>
<gene>
    <name evidence="4" type="ORF">LNINA_LOCUS7417</name>
</gene>
<keyword evidence="5" id="KW-1185">Reference proteome</keyword>
<dbReference type="Pfam" id="PF00089">
    <property type="entry name" value="Trypsin"/>
    <property type="match status" value="1"/>
</dbReference>
<feature type="compositionally biased region" description="Polar residues" evidence="1">
    <location>
        <begin position="17"/>
        <end position="26"/>
    </location>
</feature>
<protein>
    <recommendedName>
        <fullName evidence="3">Peptidase S1 domain-containing protein</fullName>
    </recommendedName>
</protein>
<dbReference type="PANTHER" id="PTHR24260">
    <property type="match status" value="1"/>
</dbReference>